<dbReference type="Proteomes" id="UP000039021">
    <property type="component" value="Unassembled WGS sequence"/>
</dbReference>
<accession>A0A916P9E2</accession>
<keyword evidence="1" id="KW-0472">Membrane</keyword>
<evidence type="ECO:0000256" key="1">
    <source>
        <dbReference type="SAM" id="Phobius"/>
    </source>
</evidence>
<proteinExistence type="predicted"/>
<name>A0A916P9E2_MYCTX</name>
<sequence length="61" mass="5908">MALELGDAEASPSLPAILDSLGLAFGDAFFVAAFVAAAPLLAALLAGAFLAGTLFAVALAT</sequence>
<comment type="caution">
    <text evidence="2">The sequence shown here is derived from an EMBL/GenBank/DDBJ whole genome shotgun (WGS) entry which is preliminary data.</text>
</comment>
<dbReference type="AlphaFoldDB" id="A0A916P9E2"/>
<reference evidence="3" key="1">
    <citation type="submission" date="2015-03" db="EMBL/GenBank/DDBJ databases">
        <authorList>
            <consortium name="Pathogen Informatics"/>
        </authorList>
    </citation>
    <scope>NUCLEOTIDE SEQUENCE [LARGE SCALE GENOMIC DNA]</scope>
    <source>
        <strain evidence="3">N09902308</strain>
    </source>
</reference>
<keyword evidence="1" id="KW-0812">Transmembrane</keyword>
<gene>
    <name evidence="2" type="ORF">ERS007739_04292</name>
</gene>
<dbReference type="EMBL" id="CSBK01002579">
    <property type="protein sequence ID" value="COZ97857.1"/>
    <property type="molecule type" value="Genomic_DNA"/>
</dbReference>
<evidence type="ECO:0000313" key="2">
    <source>
        <dbReference type="EMBL" id="COZ97857.1"/>
    </source>
</evidence>
<evidence type="ECO:0000313" key="3">
    <source>
        <dbReference type="Proteomes" id="UP000039021"/>
    </source>
</evidence>
<protein>
    <submittedName>
        <fullName evidence="2">Uncharacterized protein</fullName>
    </submittedName>
</protein>
<feature type="transmembrane region" description="Helical" evidence="1">
    <location>
        <begin position="28"/>
        <end position="60"/>
    </location>
</feature>
<organism evidence="2 3">
    <name type="scientific">Mycobacterium tuberculosis</name>
    <dbReference type="NCBI Taxonomy" id="1773"/>
    <lineage>
        <taxon>Bacteria</taxon>
        <taxon>Bacillati</taxon>
        <taxon>Actinomycetota</taxon>
        <taxon>Actinomycetes</taxon>
        <taxon>Mycobacteriales</taxon>
        <taxon>Mycobacteriaceae</taxon>
        <taxon>Mycobacterium</taxon>
        <taxon>Mycobacterium tuberculosis complex</taxon>
    </lineage>
</organism>
<keyword evidence="1" id="KW-1133">Transmembrane helix</keyword>